<evidence type="ECO:0000313" key="4">
    <source>
        <dbReference type="Proteomes" id="UP000016160"/>
    </source>
</evidence>
<dbReference type="SUPFAM" id="SSF51126">
    <property type="entry name" value="Pectin lyase-like"/>
    <property type="match status" value="1"/>
</dbReference>
<keyword evidence="4" id="KW-1185">Reference proteome</keyword>
<organism evidence="3 4">
    <name type="scientific">Formosa agariphila (strain DSM 15362 / KCTC 12365 / LMG 23005 / KMM 3901 / M-2Alg 35-1)</name>
    <dbReference type="NCBI Taxonomy" id="1347342"/>
    <lineage>
        <taxon>Bacteria</taxon>
        <taxon>Pseudomonadati</taxon>
        <taxon>Bacteroidota</taxon>
        <taxon>Flavobacteriia</taxon>
        <taxon>Flavobacteriales</taxon>
        <taxon>Flavobacteriaceae</taxon>
        <taxon>Formosa</taxon>
    </lineage>
</organism>
<dbReference type="InterPro" id="IPR006626">
    <property type="entry name" value="PbH1"/>
</dbReference>
<dbReference type="OrthoDB" id="338827at2"/>
<sequence>MTKLLTKTYQLTAVCLILLLVTSCGSDDDSPIAPSNEIKISAGSGAADEAQAAFIEVKPNEIIVFDAGEFTFTNTLSMDGKQEVIIRGAGRDKTFLDFSSQTSGGEGVLVANSTKIRFEDLTIRDSKGDALKTRDCEYISFVNVGTVWSGEPSESNGAYGLYPVLCKYVYIDNCYAYGASDAGIYVGQSDQVIVKNSLAEGNVAGIEIENTTNADVYDNIATDNTGGILVFDLPGLSQTGLNTRVFNNNSYENNRTNFAPAGNIVGNVPAGVGIMVLSTKNVEIFENTLTNNNYATLLVMNYLALNPEPPAGFNPFPSGVNIHDNDITMTGTVNPDQPDSISDIGFLLGQYGLDQPEILTDGIFISQGDLCIQENPATTFVNMMLTDPTGGSLTTDISAHDCTPTSLPAISFDAY</sequence>
<feature type="chain" id="PRO_5004590841" evidence="1">
    <location>
        <begin position="27"/>
        <end position="415"/>
    </location>
</feature>
<dbReference type="InterPro" id="IPR011050">
    <property type="entry name" value="Pectin_lyase_fold/virulence"/>
</dbReference>
<dbReference type="Pfam" id="PF13229">
    <property type="entry name" value="Beta_helix"/>
    <property type="match status" value="1"/>
</dbReference>
<gene>
    <name evidence="3" type="ORF">BN863_430</name>
</gene>
<dbReference type="HOGENOM" id="CLU_040523_0_0_10"/>
<dbReference type="RefSeq" id="WP_051774399.1">
    <property type="nucleotide sequence ID" value="NZ_HG315671.1"/>
</dbReference>
<dbReference type="NCBIfam" id="TIGR03805">
    <property type="entry name" value="beta_helix_1"/>
    <property type="match status" value="1"/>
</dbReference>
<feature type="domain" description="Right handed beta helix" evidence="2">
    <location>
        <begin position="107"/>
        <end position="255"/>
    </location>
</feature>
<protein>
    <submittedName>
        <fullName evidence="3">Parallel beta-helix repeat-containing protein</fullName>
    </submittedName>
</protein>
<dbReference type="SMART" id="SM00710">
    <property type="entry name" value="PbH1"/>
    <property type="match status" value="6"/>
</dbReference>
<name>T2KGB3_FORAG</name>
<dbReference type="PROSITE" id="PS51257">
    <property type="entry name" value="PROKAR_LIPOPROTEIN"/>
    <property type="match status" value="1"/>
</dbReference>
<dbReference type="Proteomes" id="UP000016160">
    <property type="component" value="Chromosome"/>
</dbReference>
<dbReference type="Gene3D" id="2.160.20.10">
    <property type="entry name" value="Single-stranded right-handed beta-helix, Pectin lyase-like"/>
    <property type="match status" value="1"/>
</dbReference>
<evidence type="ECO:0000313" key="3">
    <source>
        <dbReference type="EMBL" id="CDF77755.1"/>
    </source>
</evidence>
<dbReference type="eggNOG" id="COG5434">
    <property type="taxonomic scope" value="Bacteria"/>
</dbReference>
<dbReference type="InterPro" id="IPR022442">
    <property type="entry name" value="SO_2930-like_dom"/>
</dbReference>
<dbReference type="InterPro" id="IPR039448">
    <property type="entry name" value="Beta_helix"/>
</dbReference>
<dbReference type="InterPro" id="IPR012334">
    <property type="entry name" value="Pectin_lyas_fold"/>
</dbReference>
<evidence type="ECO:0000259" key="2">
    <source>
        <dbReference type="Pfam" id="PF13229"/>
    </source>
</evidence>
<feature type="signal peptide" evidence="1">
    <location>
        <begin position="1"/>
        <end position="26"/>
    </location>
</feature>
<dbReference type="STRING" id="1347342.BN863_430"/>
<keyword evidence="1" id="KW-0732">Signal</keyword>
<reference evidence="3 4" key="1">
    <citation type="journal article" date="2013" name="Appl. Environ. Microbiol.">
        <title>The genome of the alga-associated marine flavobacterium Formosa agariphila KMM 3901T reveals a broad potential for degradation of algal polysaccharides.</title>
        <authorList>
            <person name="Mann A.J."/>
            <person name="Hahnke R.L."/>
            <person name="Huang S."/>
            <person name="Werner J."/>
            <person name="Xing P."/>
            <person name="Barbeyron T."/>
            <person name="Huettel B."/>
            <person name="Stueber K."/>
            <person name="Reinhardt R."/>
            <person name="Harder J."/>
            <person name="Gloeckner F.O."/>
            <person name="Amann R.I."/>
            <person name="Teeling H."/>
        </authorList>
    </citation>
    <scope>NUCLEOTIDE SEQUENCE [LARGE SCALE GENOMIC DNA]</scope>
    <source>
        <strain evidence="4">DSM 15362 / KCTC 12365 / LMG 23005 / KMM 3901</strain>
    </source>
</reference>
<dbReference type="AlphaFoldDB" id="T2KGB3"/>
<proteinExistence type="predicted"/>
<dbReference type="PATRIC" id="fig|1347342.6.peg.44"/>
<dbReference type="EMBL" id="HG315671">
    <property type="protein sequence ID" value="CDF77755.1"/>
    <property type="molecule type" value="Genomic_DNA"/>
</dbReference>
<accession>T2KGB3</accession>
<evidence type="ECO:0000256" key="1">
    <source>
        <dbReference type="SAM" id="SignalP"/>
    </source>
</evidence>